<proteinExistence type="predicted"/>
<keyword evidence="4" id="KW-1185">Reference proteome</keyword>
<feature type="region of interest" description="Disordered" evidence="2">
    <location>
        <begin position="241"/>
        <end position="405"/>
    </location>
</feature>
<gene>
    <name evidence="3" type="ORF">K457DRAFT_134132</name>
</gene>
<organism evidence="3 4">
    <name type="scientific">Linnemannia elongata AG-77</name>
    <dbReference type="NCBI Taxonomy" id="1314771"/>
    <lineage>
        <taxon>Eukaryota</taxon>
        <taxon>Fungi</taxon>
        <taxon>Fungi incertae sedis</taxon>
        <taxon>Mucoromycota</taxon>
        <taxon>Mortierellomycotina</taxon>
        <taxon>Mortierellomycetes</taxon>
        <taxon>Mortierellales</taxon>
        <taxon>Mortierellaceae</taxon>
        <taxon>Linnemannia</taxon>
    </lineage>
</organism>
<sequence>MDWDSSREYDSRTFSEDYNLHGASRRSEDHPSATQDEHGFLRDLRGHDGDDDDDRSIDNADMDLIEQIFEGKPPRQPNYQRRGGARRATHQTDENSVSSMMRYMLEGSQDPIDIQESPAFDPTRLHTGSHIDQQVPLGDDANEDHFRDWSGSTPKRQMRPISENIKIPKASPFAKRSLLPTRQSSEHIPRLAVRHTRGVSIDDGPKMMALPMSSIPTRARAGSGAGQGTPPVTFATKVTTRPIDRSHRDQQQQQQQPKPIFRSAMKPPSGTLGANSQLQRKLGRHIQLPTELSDDDDDNSEEEQRDRDGDGDDDVGKESQPSPIVVNYTQDQDPPEAEDIADTVPLSTGTVPEPAPMPASVPGPTRFTRISKPNVSSSSSPSKKPIATIPTPQDTPQDDGNEEAQKSVKELKALLRKLGLMPLSTTLDTALEGLDDATVKKGGLCEMMGLVQKLGAMCEKQQEVIHQMTDQIIAGETRSQQPVVDSEAEEKLRKVHRQLADVQNELEESKKANFELELEVDYLRQTAEEELNSKEAAEPITTPGNKNLVDASSQVSGSWATTEAAAILLLSKSKPSKDTDSTSNPSRSSPKTEAEPSSPTQVSSAAWREHIQKIEQELAALKTSLEQQRPSLTTDETPLKGKAETKEVEAQLLLKVEDLEDQLYDALLENRRLQVKIKTLARELLSTNIDLVAEDQKAQVTKNETTMLKDVMLRLGVEAPQQVMSALDEIQRILQDVPRQRRFIAKAEKIIWESEIQEGTVRVQRHSQSGVGDDDLKKQKRQQQQQHQQGDVTLVMDGSELPIKPGRTCSEGYEATLQRLREWSELLDVLNHVKFVDDFDDNATVLA</sequence>
<reference evidence="3 4" key="1">
    <citation type="submission" date="2016-05" db="EMBL/GenBank/DDBJ databases">
        <title>Genome sequencing reveals origins of a unique bacterial endosymbiosis in the earliest lineages of terrestrial Fungi.</title>
        <authorList>
            <consortium name="DOE Joint Genome Institute"/>
            <person name="Uehling J."/>
            <person name="Gryganskyi A."/>
            <person name="Hameed K."/>
            <person name="Tschaplinski T."/>
            <person name="Misztal P."/>
            <person name="Wu S."/>
            <person name="Desiro A."/>
            <person name="Vande Pol N."/>
            <person name="Du Z.-Y."/>
            <person name="Zienkiewicz A."/>
            <person name="Zienkiewicz K."/>
            <person name="Morin E."/>
            <person name="Tisserant E."/>
            <person name="Splivallo R."/>
            <person name="Hainaut M."/>
            <person name="Henrissat B."/>
            <person name="Ohm R."/>
            <person name="Kuo A."/>
            <person name="Yan J."/>
            <person name="Lipzen A."/>
            <person name="Nolan M."/>
            <person name="Labutti K."/>
            <person name="Barry K."/>
            <person name="Goldstein A."/>
            <person name="Labbe J."/>
            <person name="Schadt C."/>
            <person name="Tuskan G."/>
            <person name="Grigoriev I."/>
            <person name="Martin F."/>
            <person name="Vilgalys R."/>
            <person name="Bonito G."/>
        </authorList>
    </citation>
    <scope>NUCLEOTIDE SEQUENCE [LARGE SCALE GENOMIC DNA]</scope>
    <source>
        <strain evidence="3 4">AG-77</strain>
    </source>
</reference>
<evidence type="ECO:0000313" key="4">
    <source>
        <dbReference type="Proteomes" id="UP000078512"/>
    </source>
</evidence>
<dbReference type="AlphaFoldDB" id="A0A197KBM9"/>
<feature type="region of interest" description="Disordered" evidence="2">
    <location>
        <begin position="530"/>
        <end position="551"/>
    </location>
</feature>
<feature type="coiled-coil region" evidence="1">
    <location>
        <begin position="485"/>
        <end position="519"/>
    </location>
</feature>
<evidence type="ECO:0000256" key="2">
    <source>
        <dbReference type="SAM" id="MobiDB-lite"/>
    </source>
</evidence>
<feature type="region of interest" description="Disordered" evidence="2">
    <location>
        <begin position="571"/>
        <end position="606"/>
    </location>
</feature>
<accession>A0A197KBM9</accession>
<dbReference type="OrthoDB" id="2445659at2759"/>
<protein>
    <submittedName>
        <fullName evidence="3">Uncharacterized protein</fullName>
    </submittedName>
</protein>
<feature type="compositionally biased region" description="Acidic residues" evidence="2">
    <location>
        <begin position="49"/>
        <end position="64"/>
    </location>
</feature>
<feature type="compositionally biased region" description="Polar residues" evidence="2">
    <location>
        <begin position="542"/>
        <end position="551"/>
    </location>
</feature>
<name>A0A197KBM9_9FUNG</name>
<feature type="compositionally biased region" description="Polar residues" evidence="2">
    <location>
        <begin position="319"/>
        <end position="332"/>
    </location>
</feature>
<dbReference type="Proteomes" id="UP000078512">
    <property type="component" value="Unassembled WGS sequence"/>
</dbReference>
<feature type="region of interest" description="Disordered" evidence="2">
    <location>
        <begin position="763"/>
        <end position="808"/>
    </location>
</feature>
<feature type="compositionally biased region" description="Basic and acidic residues" evidence="2">
    <location>
        <begin position="1"/>
        <end position="48"/>
    </location>
</feature>
<feature type="compositionally biased region" description="Low complexity" evidence="2">
    <location>
        <begin position="371"/>
        <end position="385"/>
    </location>
</feature>
<evidence type="ECO:0000256" key="1">
    <source>
        <dbReference type="SAM" id="Coils"/>
    </source>
</evidence>
<keyword evidence="1" id="KW-0175">Coiled coil</keyword>
<dbReference type="EMBL" id="KV442020">
    <property type="protein sequence ID" value="OAQ33799.1"/>
    <property type="molecule type" value="Genomic_DNA"/>
</dbReference>
<feature type="compositionally biased region" description="Acidic residues" evidence="2">
    <location>
        <begin position="292"/>
        <end position="301"/>
    </location>
</feature>
<evidence type="ECO:0000313" key="3">
    <source>
        <dbReference type="EMBL" id="OAQ33799.1"/>
    </source>
</evidence>
<feature type="compositionally biased region" description="Polar residues" evidence="2">
    <location>
        <begin position="584"/>
        <end position="604"/>
    </location>
</feature>
<feature type="region of interest" description="Disordered" evidence="2">
    <location>
        <begin position="1"/>
        <end position="94"/>
    </location>
</feature>